<keyword evidence="9" id="KW-0067">ATP-binding</keyword>
<evidence type="ECO:0000313" key="12">
    <source>
        <dbReference type="Proteomes" id="UP000594638"/>
    </source>
</evidence>
<keyword evidence="6" id="KW-0808">Transferase</keyword>
<evidence type="ECO:0000256" key="6">
    <source>
        <dbReference type="ARBA" id="ARBA00022679"/>
    </source>
</evidence>
<dbReference type="EC" id="2.7.2.3" evidence="5"/>
<evidence type="ECO:0000256" key="10">
    <source>
        <dbReference type="ARBA" id="ARBA00022842"/>
    </source>
</evidence>
<dbReference type="InterPro" id="IPR015824">
    <property type="entry name" value="Phosphoglycerate_kinase_N"/>
</dbReference>
<reference evidence="11 12" key="1">
    <citation type="submission" date="2019-12" db="EMBL/GenBank/DDBJ databases">
        <authorList>
            <person name="Alioto T."/>
            <person name="Alioto T."/>
            <person name="Gomez Garrido J."/>
        </authorList>
    </citation>
    <scope>NUCLEOTIDE SEQUENCE [LARGE SCALE GENOMIC DNA]</scope>
</reference>
<comment type="caution">
    <text evidence="11">The sequence shown here is derived from an EMBL/GenBank/DDBJ whole genome shotgun (WGS) entry which is preliminary data.</text>
</comment>
<evidence type="ECO:0000256" key="2">
    <source>
        <dbReference type="ARBA" id="ARBA00001946"/>
    </source>
</evidence>
<protein>
    <recommendedName>
        <fullName evidence="5">phosphoglycerate kinase</fullName>
        <ecNumber evidence="5">2.7.2.3</ecNumber>
    </recommendedName>
</protein>
<keyword evidence="10" id="KW-0460">Magnesium</keyword>
<dbReference type="GO" id="GO:0043531">
    <property type="term" value="F:ADP binding"/>
    <property type="evidence" value="ECO:0007669"/>
    <property type="project" value="TreeGrafter"/>
</dbReference>
<dbReference type="InterPro" id="IPR036043">
    <property type="entry name" value="Phosphoglycerate_kinase_sf"/>
</dbReference>
<evidence type="ECO:0000256" key="3">
    <source>
        <dbReference type="ARBA" id="ARBA00005215"/>
    </source>
</evidence>
<dbReference type="GO" id="GO:0005524">
    <property type="term" value="F:ATP binding"/>
    <property type="evidence" value="ECO:0007669"/>
    <property type="project" value="UniProtKB-KW"/>
</dbReference>
<keyword evidence="8 11" id="KW-0418">Kinase</keyword>
<evidence type="ECO:0000256" key="5">
    <source>
        <dbReference type="ARBA" id="ARBA00013061"/>
    </source>
</evidence>
<sequence length="236" mass="26198">MPDGKYINGTTIIVDGGLWLSHPRHLAKDAVKDLSRTVEKRSRATPIGIPTSKMSWTLVLYKGHWLVYWMAQDLSVGSFPVDDEDVNLAKSILDKAKSKRVKILLPSQVVVVDRFTYYGKNKVVAASAIPDGWTGVDIGPESVDLIKNALDSAKTVMWEGAEIYEFGKFTRASETISKKVFELGDKGVKTFIGVETETGSSEIEYTRTVGEVYIRGCDKSLIGFFHFTSSPLFAFF</sequence>
<dbReference type="GO" id="GO:0005829">
    <property type="term" value="C:cytosol"/>
    <property type="evidence" value="ECO:0007669"/>
    <property type="project" value="TreeGrafter"/>
</dbReference>
<accession>A0A8S0R8P7</accession>
<dbReference type="EMBL" id="CACTIH010002212">
    <property type="protein sequence ID" value="CAA2974930.1"/>
    <property type="molecule type" value="Genomic_DNA"/>
</dbReference>
<dbReference type="Gramene" id="OE9A068765T1">
    <property type="protein sequence ID" value="OE9A068765C1"/>
    <property type="gene ID" value="OE9A068765"/>
</dbReference>
<dbReference type="OrthoDB" id="1733952at2759"/>
<dbReference type="GO" id="GO:0004618">
    <property type="term" value="F:phosphoglycerate kinase activity"/>
    <property type="evidence" value="ECO:0007669"/>
    <property type="project" value="UniProtKB-EC"/>
</dbReference>
<name>A0A8S0R8P7_OLEEU</name>
<evidence type="ECO:0000256" key="9">
    <source>
        <dbReference type="ARBA" id="ARBA00022840"/>
    </source>
</evidence>
<dbReference type="Pfam" id="PF00162">
    <property type="entry name" value="PGK"/>
    <property type="match status" value="1"/>
</dbReference>
<dbReference type="InterPro" id="IPR001576">
    <property type="entry name" value="Phosphoglycerate_kinase"/>
</dbReference>
<dbReference type="SUPFAM" id="SSF53748">
    <property type="entry name" value="Phosphoglycerate kinase"/>
    <property type="match status" value="1"/>
</dbReference>
<evidence type="ECO:0000256" key="1">
    <source>
        <dbReference type="ARBA" id="ARBA00000642"/>
    </source>
</evidence>
<evidence type="ECO:0000256" key="8">
    <source>
        <dbReference type="ARBA" id="ARBA00022777"/>
    </source>
</evidence>
<evidence type="ECO:0000256" key="4">
    <source>
        <dbReference type="ARBA" id="ARBA00008982"/>
    </source>
</evidence>
<dbReference type="GO" id="GO:0006094">
    <property type="term" value="P:gluconeogenesis"/>
    <property type="evidence" value="ECO:0007669"/>
    <property type="project" value="TreeGrafter"/>
</dbReference>
<dbReference type="GO" id="GO:0006096">
    <property type="term" value="P:glycolytic process"/>
    <property type="evidence" value="ECO:0007669"/>
    <property type="project" value="InterPro"/>
</dbReference>
<gene>
    <name evidence="11" type="ORF">OLEA9_A068765</name>
</gene>
<keyword evidence="7" id="KW-0547">Nucleotide-binding</keyword>
<comment type="similarity">
    <text evidence="4">Belongs to the phosphoglycerate kinase family.</text>
</comment>
<proteinExistence type="inferred from homology"/>
<dbReference type="Gene3D" id="3.40.50.1260">
    <property type="entry name" value="Phosphoglycerate kinase, N-terminal domain"/>
    <property type="match status" value="1"/>
</dbReference>
<keyword evidence="12" id="KW-1185">Reference proteome</keyword>
<comment type="pathway">
    <text evidence="3">Carbohydrate biosynthesis; Calvin cycle.</text>
</comment>
<dbReference type="Proteomes" id="UP000594638">
    <property type="component" value="Unassembled WGS sequence"/>
</dbReference>
<comment type="catalytic activity">
    <reaction evidence="1">
        <text>(2R)-3-phosphoglycerate + ATP = (2R)-3-phospho-glyceroyl phosphate + ADP</text>
        <dbReference type="Rhea" id="RHEA:14801"/>
        <dbReference type="ChEBI" id="CHEBI:30616"/>
        <dbReference type="ChEBI" id="CHEBI:57604"/>
        <dbReference type="ChEBI" id="CHEBI:58272"/>
        <dbReference type="ChEBI" id="CHEBI:456216"/>
        <dbReference type="EC" id="2.7.2.3"/>
    </reaction>
</comment>
<dbReference type="PANTHER" id="PTHR11406">
    <property type="entry name" value="PHOSPHOGLYCERATE KINASE"/>
    <property type="match status" value="1"/>
</dbReference>
<organism evidence="11 12">
    <name type="scientific">Olea europaea subsp. europaea</name>
    <dbReference type="NCBI Taxonomy" id="158383"/>
    <lineage>
        <taxon>Eukaryota</taxon>
        <taxon>Viridiplantae</taxon>
        <taxon>Streptophyta</taxon>
        <taxon>Embryophyta</taxon>
        <taxon>Tracheophyta</taxon>
        <taxon>Spermatophyta</taxon>
        <taxon>Magnoliopsida</taxon>
        <taxon>eudicotyledons</taxon>
        <taxon>Gunneridae</taxon>
        <taxon>Pentapetalae</taxon>
        <taxon>asterids</taxon>
        <taxon>lamiids</taxon>
        <taxon>Lamiales</taxon>
        <taxon>Oleaceae</taxon>
        <taxon>Oleeae</taxon>
        <taxon>Olea</taxon>
    </lineage>
</organism>
<comment type="cofactor">
    <cofactor evidence="2">
        <name>Mg(2+)</name>
        <dbReference type="ChEBI" id="CHEBI:18420"/>
    </cofactor>
</comment>
<dbReference type="PANTHER" id="PTHR11406:SF23">
    <property type="entry name" value="PHOSPHOGLYCERATE KINASE 1, CHLOROPLASTIC-RELATED"/>
    <property type="match status" value="1"/>
</dbReference>
<evidence type="ECO:0000313" key="11">
    <source>
        <dbReference type="EMBL" id="CAA2974930.1"/>
    </source>
</evidence>
<evidence type="ECO:0000256" key="7">
    <source>
        <dbReference type="ARBA" id="ARBA00022741"/>
    </source>
</evidence>
<dbReference type="AlphaFoldDB" id="A0A8S0R8P7"/>